<dbReference type="KEGG" id="mox:DAMO_2588"/>
<name>D5MK39_METO1</name>
<dbReference type="STRING" id="671143.DAMO_2588"/>
<dbReference type="AlphaFoldDB" id="D5MK39"/>
<dbReference type="Gene3D" id="1.25.10.10">
    <property type="entry name" value="Leucine-rich Repeat Variant"/>
    <property type="match status" value="1"/>
</dbReference>
<dbReference type="InterPro" id="IPR050353">
    <property type="entry name" value="PyrK_electron_transfer"/>
</dbReference>
<dbReference type="InterPro" id="IPR039261">
    <property type="entry name" value="FNR_nucleotide-bd"/>
</dbReference>
<dbReference type="CDD" id="cd06219">
    <property type="entry name" value="DHOD_e_trans_like1"/>
    <property type="match status" value="1"/>
</dbReference>
<dbReference type="Gene3D" id="3.40.50.80">
    <property type="entry name" value="Nucleotide-binding domain of ferredoxin-NADP reductase (FNR) module"/>
    <property type="match status" value="1"/>
</dbReference>
<proteinExistence type="predicted"/>
<dbReference type="InterPro" id="IPR011989">
    <property type="entry name" value="ARM-like"/>
</dbReference>
<reference evidence="2 3" key="1">
    <citation type="journal article" date="2010" name="Nature">
        <title>Nitrite-driven anaerobic methane oxidation by oxygenic bacteria.</title>
        <authorList>
            <person name="Ettwig K.F."/>
            <person name="Butler M.K."/>
            <person name="Le Paslier D."/>
            <person name="Pelletier E."/>
            <person name="Mangenot S."/>
            <person name="Kuypers M.M.M."/>
            <person name="Schreiber F."/>
            <person name="Dutilh B.E."/>
            <person name="Zedelius J."/>
            <person name="de Beer D."/>
            <person name="Gloerich J."/>
            <person name="Wessels H.J.C.T."/>
            <person name="van Allen T."/>
            <person name="Luesken F."/>
            <person name="Wu M."/>
            <person name="van de Pas-Schoonen K.T."/>
            <person name="Op den Camp H.J.M."/>
            <person name="Janssen-Megens E.M."/>
            <person name="Francoijs K-J."/>
            <person name="Stunnenberg H."/>
            <person name="Weissenbach J."/>
            <person name="Jetten M.S.M."/>
            <person name="Strous M."/>
        </authorList>
    </citation>
    <scope>NUCLEOTIDE SEQUENCE [LARGE SCALE GENOMIC DNA]</scope>
</reference>
<dbReference type="Proteomes" id="UP000006898">
    <property type="component" value="Chromosome"/>
</dbReference>
<dbReference type="eggNOG" id="COG0543">
    <property type="taxonomic scope" value="Bacteria"/>
</dbReference>
<dbReference type="SUPFAM" id="SSF63380">
    <property type="entry name" value="Riboflavin synthase domain-like"/>
    <property type="match status" value="1"/>
</dbReference>
<accession>D5MK39</accession>
<dbReference type="PANTHER" id="PTHR43513">
    <property type="entry name" value="DIHYDROOROTATE DEHYDROGENASE B (NAD(+)), ELECTRON TRANSFER SUBUNIT"/>
    <property type="match status" value="1"/>
</dbReference>
<dbReference type="Pfam" id="PF10418">
    <property type="entry name" value="DHODB_Fe-S_bind"/>
    <property type="match status" value="1"/>
</dbReference>
<dbReference type="PANTHER" id="PTHR43513:SF3">
    <property type="entry name" value="DIHYDROOROTATE DEHYDROGENASE B (NAD(+)), ELECTRON TRANSFER SUBUNIT-RELATED"/>
    <property type="match status" value="1"/>
</dbReference>
<dbReference type="InterPro" id="IPR016024">
    <property type="entry name" value="ARM-type_fold"/>
</dbReference>
<protein>
    <submittedName>
        <fullName evidence="2">Putative dihydroorotate dehydrogenase electron transfer subunit (Modular protein)</fullName>
    </submittedName>
</protein>
<dbReference type="eggNOG" id="COG1413">
    <property type="taxonomic scope" value="Bacteria"/>
</dbReference>
<dbReference type="PROSITE" id="PS51384">
    <property type="entry name" value="FAD_FR"/>
    <property type="match status" value="1"/>
</dbReference>
<dbReference type="InterPro" id="IPR019480">
    <property type="entry name" value="Dihydroorotate_DH_Fe-S-bd"/>
</dbReference>
<organism evidence="2 3">
    <name type="scientific">Methylomirabilis oxygeniifera</name>
    <dbReference type="NCBI Taxonomy" id="671143"/>
    <lineage>
        <taxon>Bacteria</taxon>
        <taxon>Candidatus Methylomirabilota</taxon>
        <taxon>Candidatus Methylomirabilia</taxon>
        <taxon>Candidatus Methylomirabilales</taxon>
        <taxon>Candidatus Methylomirabilaceae</taxon>
        <taxon>Candidatus Methylomirabilis</taxon>
    </lineage>
</organism>
<gene>
    <name evidence="2" type="ORF">DAMO_2588</name>
</gene>
<feature type="domain" description="FAD-binding FR-type" evidence="1">
    <location>
        <begin position="272"/>
        <end position="370"/>
    </location>
</feature>
<evidence type="ECO:0000259" key="1">
    <source>
        <dbReference type="PROSITE" id="PS51384"/>
    </source>
</evidence>
<dbReference type="GO" id="GO:0016491">
    <property type="term" value="F:oxidoreductase activity"/>
    <property type="evidence" value="ECO:0007669"/>
    <property type="project" value="InterPro"/>
</dbReference>
<dbReference type="SUPFAM" id="SSF48371">
    <property type="entry name" value="ARM repeat"/>
    <property type="match status" value="1"/>
</dbReference>
<evidence type="ECO:0000313" key="2">
    <source>
        <dbReference type="EMBL" id="CBE69661.1"/>
    </source>
</evidence>
<dbReference type="SUPFAM" id="SSF52343">
    <property type="entry name" value="Ferredoxin reductase-like, C-terminal NADP-linked domain"/>
    <property type="match status" value="1"/>
</dbReference>
<sequence length="548" mass="60335">MTNRIKSITGKMSSQDTEQLKAALAEVSTLSDLSSEEKRELAAALSTTFYRDHAGDEELAQLIDQSESVLASLGPEVAEWMIEQLVEADAESAEHFAGALAQIGAPVVDLLRSWFDRSRSDDYARINLLLAAGRFTDPAIARILPEALRCTESTNKQVKSAAFYCVGRIFKRIPSEAVGDADRSTLFDTLFAGLSDPSPLVRRHAVRAIGKGVRNSYFAPEQVEKSHNAFRAILGMDHFDWDDAFIVRSEAEYQLHYCRHGLAEKETTPRGKYHQDFSILEKRELCPNTYYFKVNAPLLARKIQAGQFIIMRPNYDSERIPLSIAGWDREKGYIEIVIMAAGRTSTEATQKNVGDSFHDVVGPLGQRSHVAKYEGACVVLGGGYGTGAVIPTARDLRALGNKVYGVVGARTKDLLILVDELKAVCDEVFVTTNDGSVGIQGFVTHALEQIMAQEKVSMALAVGPVPMMMAVAKMTEGKGVETWVSLNAIMVDGTGMCGACRVSVGGKTRFACYHGPDFNAHQVNFDELIKRQRMFVEQEKIAFEAMQR</sequence>
<dbReference type="InterPro" id="IPR017938">
    <property type="entry name" value="Riboflavin_synthase-like_b-brl"/>
</dbReference>
<dbReference type="HOGENOM" id="CLU_496684_0_0_0"/>
<dbReference type="EMBL" id="FP565575">
    <property type="protein sequence ID" value="CBE69661.1"/>
    <property type="molecule type" value="Genomic_DNA"/>
</dbReference>
<dbReference type="Gene3D" id="2.40.30.10">
    <property type="entry name" value="Translation factors"/>
    <property type="match status" value="1"/>
</dbReference>
<dbReference type="InterPro" id="IPR017927">
    <property type="entry name" value="FAD-bd_FR_type"/>
</dbReference>
<dbReference type="NCBIfam" id="NF004862">
    <property type="entry name" value="PRK06222.1"/>
    <property type="match status" value="1"/>
</dbReference>
<evidence type="ECO:0000313" key="3">
    <source>
        <dbReference type="Proteomes" id="UP000006898"/>
    </source>
</evidence>